<evidence type="ECO:0000256" key="8">
    <source>
        <dbReference type="ARBA" id="ARBA00023136"/>
    </source>
</evidence>
<name>G7DTL9_MIXOS</name>
<evidence type="ECO:0000256" key="1">
    <source>
        <dbReference type="ARBA" id="ARBA00004141"/>
    </source>
</evidence>
<evidence type="ECO:0000256" key="7">
    <source>
        <dbReference type="ARBA" id="ARBA00023065"/>
    </source>
</evidence>
<feature type="domain" description="Cation/H+ exchanger transmembrane" evidence="11">
    <location>
        <begin position="50"/>
        <end position="151"/>
    </location>
</feature>
<feature type="compositionally biased region" description="Polar residues" evidence="10">
    <location>
        <begin position="311"/>
        <end position="329"/>
    </location>
</feature>
<keyword evidence="2" id="KW-0813">Transport</keyword>
<keyword evidence="5" id="KW-1133">Transmembrane helix</keyword>
<evidence type="ECO:0000256" key="4">
    <source>
        <dbReference type="ARBA" id="ARBA00022692"/>
    </source>
</evidence>
<keyword evidence="3" id="KW-0050">Antiport</keyword>
<evidence type="ECO:0000256" key="2">
    <source>
        <dbReference type="ARBA" id="ARBA00022448"/>
    </source>
</evidence>
<dbReference type="GO" id="GO:1902600">
    <property type="term" value="P:proton transmembrane transport"/>
    <property type="evidence" value="ECO:0007669"/>
    <property type="project" value="InterPro"/>
</dbReference>
<dbReference type="Gene3D" id="1.20.1530.20">
    <property type="match status" value="1"/>
</dbReference>
<evidence type="ECO:0000256" key="3">
    <source>
        <dbReference type="ARBA" id="ARBA00022449"/>
    </source>
</evidence>
<accession>G7DTL9</accession>
<dbReference type="InParanoid" id="G7DTL9"/>
<dbReference type="PANTHER" id="PTHR43562:SF3">
    <property type="entry name" value="SODIUM ION_PROTON EXCHANGER (EUROFUNG)"/>
    <property type="match status" value="1"/>
</dbReference>
<dbReference type="Pfam" id="PF00999">
    <property type="entry name" value="Na_H_Exchanger"/>
    <property type="match status" value="1"/>
</dbReference>
<dbReference type="GO" id="GO:0015297">
    <property type="term" value="F:antiporter activity"/>
    <property type="evidence" value="ECO:0007669"/>
    <property type="project" value="UniProtKB-KW"/>
</dbReference>
<sequence>MFQATSPAANDMGDQSMRRRAAYTGSHYTTIIKGRSACPSHWPDESDKTGALSSTSLGTTLTALGASGLTETRIGSVLQSAALIDDVIALILLQLVLALPPSVSGYGHEHDNNLTEIILRPPGVSVGMLLCSYTITRWPLAWLARRAEAKARLQSDHSIRRTKLVLMLARRAFFAGLALSYLDIRPHMRTTRSFAATSEELVSQVQSYLWLPLFFASIGFAIPVREIFSGEIVLNGVLYASVCCIDKAIVGIWVVISHARRALSVRHLRERDDAKRRQIRDTSYSHGSPAQAVREAPTVDEAKANGATGEASASNNTDQASPGVTPSSSKEMSFWLPTALLASAMIARGESGATHRPSSASSGCYRVLTFSHNQLIHTAQHTTAVYPRGHTKQTVINVALPSLSASLLSHRVITLAQGPRR</sequence>
<organism evidence="12 13">
    <name type="scientific">Mixia osmundae (strain CBS 9802 / IAM 14324 / JCM 22182 / KY 12970)</name>
    <dbReference type="NCBI Taxonomy" id="764103"/>
    <lineage>
        <taxon>Eukaryota</taxon>
        <taxon>Fungi</taxon>
        <taxon>Dikarya</taxon>
        <taxon>Basidiomycota</taxon>
        <taxon>Pucciniomycotina</taxon>
        <taxon>Mixiomycetes</taxon>
        <taxon>Mixiales</taxon>
        <taxon>Mixiaceae</taxon>
        <taxon>Mixia</taxon>
    </lineage>
</organism>
<reference evidence="12 13" key="2">
    <citation type="journal article" date="2012" name="Open Biol.">
        <title>Characteristics of nucleosomes and linker DNA regions on the genome of the basidiomycete Mixia osmundae revealed by mono- and dinucleosome mapping.</title>
        <authorList>
            <person name="Nishida H."/>
            <person name="Kondo S."/>
            <person name="Matsumoto T."/>
            <person name="Suzuki Y."/>
            <person name="Yoshikawa H."/>
            <person name="Taylor T.D."/>
            <person name="Sugiyama J."/>
        </authorList>
    </citation>
    <scope>NUCLEOTIDE SEQUENCE [LARGE SCALE GENOMIC DNA]</scope>
    <source>
        <strain evidence="13">CBS 9802 / IAM 14324 / JCM 22182 / KY 12970</strain>
    </source>
</reference>
<keyword evidence="9" id="KW-0739">Sodium transport</keyword>
<dbReference type="RefSeq" id="XP_014570926.1">
    <property type="nucleotide sequence ID" value="XM_014715440.1"/>
</dbReference>
<keyword evidence="13" id="KW-1185">Reference proteome</keyword>
<keyword evidence="8" id="KW-0472">Membrane</keyword>
<dbReference type="OrthoDB" id="3256433at2759"/>
<dbReference type="EMBL" id="BABT02000025">
    <property type="protein sequence ID" value="GAA93866.1"/>
    <property type="molecule type" value="Genomic_DNA"/>
</dbReference>
<evidence type="ECO:0000256" key="5">
    <source>
        <dbReference type="ARBA" id="ARBA00022989"/>
    </source>
</evidence>
<comment type="subcellular location">
    <subcellularLocation>
        <location evidence="1">Membrane</location>
        <topology evidence="1">Multi-pass membrane protein</topology>
    </subcellularLocation>
</comment>
<dbReference type="InterPro" id="IPR038770">
    <property type="entry name" value="Na+/solute_symporter_sf"/>
</dbReference>
<evidence type="ECO:0000259" key="11">
    <source>
        <dbReference type="Pfam" id="PF00999"/>
    </source>
</evidence>
<reference evidence="12 13" key="1">
    <citation type="journal article" date="2011" name="J. Gen. Appl. Microbiol.">
        <title>Draft genome sequencing of the enigmatic basidiomycete Mixia osmundae.</title>
        <authorList>
            <person name="Nishida H."/>
            <person name="Nagatsuka Y."/>
            <person name="Sugiyama J."/>
        </authorList>
    </citation>
    <scope>NUCLEOTIDE SEQUENCE [LARGE SCALE GENOMIC DNA]</scope>
    <source>
        <strain evidence="13">CBS 9802 / IAM 14324 / JCM 22182 / KY 12970</strain>
    </source>
</reference>
<keyword evidence="6" id="KW-0915">Sodium</keyword>
<dbReference type="eggNOG" id="ENOG502RSDD">
    <property type="taxonomic scope" value="Eukaryota"/>
</dbReference>
<dbReference type="PANTHER" id="PTHR43562">
    <property type="entry name" value="NAPA-TYPE SODIUM/HYDROGEN ANTIPORTER"/>
    <property type="match status" value="1"/>
</dbReference>
<evidence type="ECO:0000313" key="13">
    <source>
        <dbReference type="Proteomes" id="UP000009131"/>
    </source>
</evidence>
<keyword evidence="4" id="KW-0812">Transmembrane</keyword>
<evidence type="ECO:0000256" key="6">
    <source>
        <dbReference type="ARBA" id="ARBA00023053"/>
    </source>
</evidence>
<dbReference type="Proteomes" id="UP000009131">
    <property type="component" value="Unassembled WGS sequence"/>
</dbReference>
<dbReference type="GO" id="GO:0006814">
    <property type="term" value="P:sodium ion transport"/>
    <property type="evidence" value="ECO:0007669"/>
    <property type="project" value="UniProtKB-KW"/>
</dbReference>
<comment type="caution">
    <text evidence="12">The sequence shown here is derived from an EMBL/GenBank/DDBJ whole genome shotgun (WGS) entry which is preliminary data.</text>
</comment>
<feature type="region of interest" description="Disordered" evidence="10">
    <location>
        <begin position="274"/>
        <end position="329"/>
    </location>
</feature>
<dbReference type="GO" id="GO:0016020">
    <property type="term" value="C:membrane"/>
    <property type="evidence" value="ECO:0007669"/>
    <property type="project" value="UniProtKB-SubCell"/>
</dbReference>
<gene>
    <name evidence="12" type="primary">Mo00512</name>
    <name evidence="12" type="ORF">E5Q_00512</name>
</gene>
<evidence type="ECO:0000256" key="10">
    <source>
        <dbReference type="SAM" id="MobiDB-lite"/>
    </source>
</evidence>
<proteinExistence type="predicted"/>
<evidence type="ECO:0000256" key="9">
    <source>
        <dbReference type="ARBA" id="ARBA00023201"/>
    </source>
</evidence>
<dbReference type="HOGENOM" id="CLU_652261_0_0_1"/>
<dbReference type="InterPro" id="IPR006153">
    <property type="entry name" value="Cation/H_exchanger_TM"/>
</dbReference>
<dbReference type="AlphaFoldDB" id="G7DTL9"/>
<keyword evidence="7" id="KW-0406">Ion transport</keyword>
<protein>
    <recommendedName>
        <fullName evidence="11">Cation/H+ exchanger transmembrane domain-containing protein</fullName>
    </recommendedName>
</protein>
<evidence type="ECO:0000313" key="12">
    <source>
        <dbReference type="EMBL" id="GAA93866.1"/>
    </source>
</evidence>